<protein>
    <submittedName>
        <fullName evidence="1">Uncharacterized protein</fullName>
    </submittedName>
</protein>
<evidence type="ECO:0000313" key="1">
    <source>
        <dbReference type="EMBL" id="TQD94303.1"/>
    </source>
</evidence>
<keyword evidence="2" id="KW-1185">Reference proteome</keyword>
<dbReference type="Proteomes" id="UP000315295">
    <property type="component" value="Unassembled WGS sequence"/>
</dbReference>
<name>A0A540M6C7_MALBA</name>
<reference evidence="1 2" key="1">
    <citation type="journal article" date="2019" name="G3 (Bethesda)">
        <title>Sequencing of a Wild Apple (Malus baccata) Genome Unravels the Differences Between Cultivated and Wild Apple Species Regarding Disease Resistance and Cold Tolerance.</title>
        <authorList>
            <person name="Chen X."/>
        </authorList>
    </citation>
    <scope>NUCLEOTIDE SEQUENCE [LARGE SCALE GENOMIC DNA]</scope>
    <source>
        <strain evidence="2">cv. Shandingzi</strain>
        <tissue evidence="1">Leaves</tissue>
    </source>
</reference>
<proteinExistence type="predicted"/>
<sequence>MKRAYGLESGAEVALSFLIGLYDNENMLTRYDKEGGERWLEGRLQVQPEQAENDALQALFEAALKDKYSGPPFRGRPL</sequence>
<dbReference type="EMBL" id="VIEB01000347">
    <property type="protein sequence ID" value="TQD94303.1"/>
    <property type="molecule type" value="Genomic_DNA"/>
</dbReference>
<organism evidence="1 2">
    <name type="scientific">Malus baccata</name>
    <name type="common">Siberian crab apple</name>
    <name type="synonym">Pyrus baccata</name>
    <dbReference type="NCBI Taxonomy" id="106549"/>
    <lineage>
        <taxon>Eukaryota</taxon>
        <taxon>Viridiplantae</taxon>
        <taxon>Streptophyta</taxon>
        <taxon>Embryophyta</taxon>
        <taxon>Tracheophyta</taxon>
        <taxon>Spermatophyta</taxon>
        <taxon>Magnoliopsida</taxon>
        <taxon>eudicotyledons</taxon>
        <taxon>Gunneridae</taxon>
        <taxon>Pentapetalae</taxon>
        <taxon>rosids</taxon>
        <taxon>fabids</taxon>
        <taxon>Rosales</taxon>
        <taxon>Rosaceae</taxon>
        <taxon>Amygdaloideae</taxon>
        <taxon>Maleae</taxon>
        <taxon>Malus</taxon>
    </lineage>
</organism>
<comment type="caution">
    <text evidence="1">The sequence shown here is derived from an EMBL/GenBank/DDBJ whole genome shotgun (WGS) entry which is preliminary data.</text>
</comment>
<accession>A0A540M6C7</accession>
<evidence type="ECO:0000313" key="2">
    <source>
        <dbReference type="Proteomes" id="UP000315295"/>
    </source>
</evidence>
<gene>
    <name evidence="1" type="ORF">C1H46_020117</name>
</gene>
<dbReference type="AlphaFoldDB" id="A0A540M6C7"/>